<keyword evidence="5 7" id="KW-1133">Transmembrane helix</keyword>
<comment type="similarity">
    <text evidence="2">Belongs to the DoxX family.</text>
</comment>
<evidence type="ECO:0000313" key="8">
    <source>
        <dbReference type="EMBL" id="MBE9189589.1"/>
    </source>
</evidence>
<feature type="transmembrane region" description="Helical" evidence="7">
    <location>
        <begin position="70"/>
        <end position="91"/>
    </location>
</feature>
<gene>
    <name evidence="8" type="ORF">IQ230_04255</name>
</gene>
<comment type="caution">
    <text evidence="8">The sequence shown here is derived from an EMBL/GenBank/DDBJ whole genome shotgun (WGS) entry which is preliminary data.</text>
</comment>
<evidence type="ECO:0000256" key="2">
    <source>
        <dbReference type="ARBA" id="ARBA00006679"/>
    </source>
</evidence>
<keyword evidence="4 7" id="KW-0812">Transmembrane</keyword>
<organism evidence="8 9">
    <name type="scientific">Gloeocapsopsis crepidinum LEGE 06123</name>
    <dbReference type="NCBI Taxonomy" id="588587"/>
    <lineage>
        <taxon>Bacteria</taxon>
        <taxon>Bacillati</taxon>
        <taxon>Cyanobacteriota</taxon>
        <taxon>Cyanophyceae</taxon>
        <taxon>Oscillatoriophycideae</taxon>
        <taxon>Chroococcales</taxon>
        <taxon>Chroococcaceae</taxon>
        <taxon>Gloeocapsopsis</taxon>
    </lineage>
</organism>
<name>A0ABR9UMR8_9CHRO</name>
<dbReference type="Pfam" id="PF07681">
    <property type="entry name" value="DoxX"/>
    <property type="match status" value="1"/>
</dbReference>
<evidence type="ECO:0000313" key="9">
    <source>
        <dbReference type="Proteomes" id="UP000651156"/>
    </source>
</evidence>
<feature type="transmembrane region" description="Helical" evidence="7">
    <location>
        <begin position="103"/>
        <end position="122"/>
    </location>
</feature>
<dbReference type="Proteomes" id="UP000651156">
    <property type="component" value="Unassembled WGS sequence"/>
</dbReference>
<accession>A0ABR9UMR8</accession>
<evidence type="ECO:0000256" key="1">
    <source>
        <dbReference type="ARBA" id="ARBA00004651"/>
    </source>
</evidence>
<dbReference type="PANTHER" id="PTHR33452:SF1">
    <property type="entry name" value="INNER MEMBRANE PROTEIN YPHA-RELATED"/>
    <property type="match status" value="1"/>
</dbReference>
<dbReference type="RefSeq" id="WP_193930828.1">
    <property type="nucleotide sequence ID" value="NZ_CAWPMZ010000128.1"/>
</dbReference>
<keyword evidence="6 7" id="KW-0472">Membrane</keyword>
<evidence type="ECO:0000256" key="5">
    <source>
        <dbReference type="ARBA" id="ARBA00022989"/>
    </source>
</evidence>
<keyword evidence="9" id="KW-1185">Reference proteome</keyword>
<sequence length="129" mass="13796">MNYIPLAARIFLSVIFLRSGFNKIFDFAGTQGFMASAGIPAGLTGILLVGSIILELLGALSVILGYKARWGAIALIVFLVPTTLLFHTNFAEDMQITQFLKNLGLIGGLLMVVYFGSGPISVDGRKDLA</sequence>
<proteinExistence type="inferred from homology"/>
<dbReference type="EMBL" id="JADEWN010000007">
    <property type="protein sequence ID" value="MBE9189589.1"/>
    <property type="molecule type" value="Genomic_DNA"/>
</dbReference>
<dbReference type="PANTHER" id="PTHR33452">
    <property type="entry name" value="OXIDOREDUCTASE CATD-RELATED"/>
    <property type="match status" value="1"/>
</dbReference>
<dbReference type="InterPro" id="IPR051907">
    <property type="entry name" value="DoxX-like_oxidoreductase"/>
</dbReference>
<evidence type="ECO:0000256" key="3">
    <source>
        <dbReference type="ARBA" id="ARBA00022475"/>
    </source>
</evidence>
<comment type="subcellular location">
    <subcellularLocation>
        <location evidence="1">Cell membrane</location>
        <topology evidence="1">Multi-pass membrane protein</topology>
    </subcellularLocation>
</comment>
<protein>
    <submittedName>
        <fullName evidence="8">DoxX family protein</fullName>
    </submittedName>
</protein>
<evidence type="ECO:0000256" key="7">
    <source>
        <dbReference type="SAM" id="Phobius"/>
    </source>
</evidence>
<dbReference type="InterPro" id="IPR032808">
    <property type="entry name" value="DoxX"/>
</dbReference>
<evidence type="ECO:0000256" key="4">
    <source>
        <dbReference type="ARBA" id="ARBA00022692"/>
    </source>
</evidence>
<reference evidence="8 9" key="1">
    <citation type="submission" date="2020-10" db="EMBL/GenBank/DDBJ databases">
        <authorList>
            <person name="Castelo-Branco R."/>
            <person name="Eusebio N."/>
            <person name="Adriana R."/>
            <person name="Vieira A."/>
            <person name="Brugerolle De Fraissinette N."/>
            <person name="Rezende De Castro R."/>
            <person name="Schneider M.P."/>
            <person name="Vasconcelos V."/>
            <person name="Leao P.N."/>
        </authorList>
    </citation>
    <scope>NUCLEOTIDE SEQUENCE [LARGE SCALE GENOMIC DNA]</scope>
    <source>
        <strain evidence="8 9">LEGE 06123</strain>
    </source>
</reference>
<feature type="transmembrane region" description="Helical" evidence="7">
    <location>
        <begin position="37"/>
        <end position="64"/>
    </location>
</feature>
<keyword evidence="3" id="KW-1003">Cell membrane</keyword>
<evidence type="ECO:0000256" key="6">
    <source>
        <dbReference type="ARBA" id="ARBA00023136"/>
    </source>
</evidence>